<dbReference type="EC" id="3.2.1.22" evidence="5"/>
<dbReference type="SUPFAM" id="SSF51011">
    <property type="entry name" value="Glycosyl hydrolase domain"/>
    <property type="match status" value="1"/>
</dbReference>
<dbReference type="Gene3D" id="3.20.20.70">
    <property type="entry name" value="Aldolase class I"/>
    <property type="match status" value="1"/>
</dbReference>
<evidence type="ECO:0000313" key="9">
    <source>
        <dbReference type="Proteomes" id="UP000001414"/>
    </source>
</evidence>
<dbReference type="KEGG" id="bth:BT_0065"/>
<dbReference type="InterPro" id="IPR002241">
    <property type="entry name" value="Glyco_hydro_27"/>
</dbReference>
<evidence type="ECO:0000256" key="3">
    <source>
        <dbReference type="ARBA" id="ARBA00022801"/>
    </source>
</evidence>
<evidence type="ECO:0000259" key="7">
    <source>
        <dbReference type="Pfam" id="PF17801"/>
    </source>
</evidence>
<keyword evidence="5" id="KW-1015">Disulfide bond</keyword>
<keyword evidence="3 5" id="KW-0378">Hydrolase</keyword>
<evidence type="ECO:0000313" key="8">
    <source>
        <dbReference type="EMBL" id="AAO75172.1"/>
    </source>
</evidence>
<evidence type="ECO:0000256" key="4">
    <source>
        <dbReference type="ARBA" id="ARBA00023295"/>
    </source>
</evidence>
<gene>
    <name evidence="8" type="ordered locus">BT_0065</name>
</gene>
<reference evidence="8 9" key="1">
    <citation type="journal article" date="2003" name="Science">
        <title>A genomic view of the human-Bacteroides thetaiotaomicron symbiosis.</title>
        <authorList>
            <person name="Xu J."/>
            <person name="Bjursell M.K."/>
            <person name="Himrod J."/>
            <person name="Deng S."/>
            <person name="Carmichael L.K."/>
            <person name="Chiang H.C."/>
            <person name="Hooper L.V."/>
            <person name="Gordon J.I."/>
        </authorList>
    </citation>
    <scope>NUCLEOTIDE SEQUENCE [LARGE SCALE GENOMIC DNA]</scope>
    <source>
        <strain evidence="9">ATCC 29148 / DSM 2079 / JCM 5827 / CCUG 10774 / NCTC 10582 / VPI-5482 / E50</strain>
    </source>
</reference>
<dbReference type="InterPro" id="IPR017853">
    <property type="entry name" value="GH"/>
</dbReference>
<evidence type="ECO:0000256" key="2">
    <source>
        <dbReference type="ARBA" id="ARBA00022729"/>
    </source>
</evidence>
<evidence type="ECO:0000256" key="5">
    <source>
        <dbReference type="RuleBase" id="RU361168"/>
    </source>
</evidence>
<evidence type="ECO:0000256" key="1">
    <source>
        <dbReference type="ARBA" id="ARBA00009743"/>
    </source>
</evidence>
<dbReference type="PANTHER" id="PTHR11452">
    <property type="entry name" value="ALPHA-GALACTOSIDASE/ALPHA-N-ACETYLGALACTOSAMINIDASE"/>
    <property type="match status" value="1"/>
</dbReference>
<comment type="catalytic activity">
    <reaction evidence="5">
        <text>Hydrolysis of terminal, non-reducing alpha-D-galactose residues in alpha-D-galactosides, including galactose oligosaccharides, galactomannans and galactolipids.</text>
        <dbReference type="EC" id="3.2.1.22"/>
    </reaction>
</comment>
<dbReference type="PRINTS" id="PR00740">
    <property type="entry name" value="GLHYDRLASE27"/>
</dbReference>
<dbReference type="SMR" id="Q8ABP5"/>
<dbReference type="InterPro" id="IPR041233">
    <property type="entry name" value="Melibiase_C"/>
</dbReference>
<dbReference type="STRING" id="226186.BT_0065"/>
<feature type="chain" id="PRO_5004303591" description="Alpha-galactosidase" evidence="6">
    <location>
        <begin position="27"/>
        <end position="845"/>
    </location>
</feature>
<dbReference type="eggNOG" id="COG1501">
    <property type="taxonomic scope" value="Bacteria"/>
</dbReference>
<dbReference type="HOGENOM" id="CLU_337006_0_0_10"/>
<dbReference type="GO" id="GO:0004557">
    <property type="term" value="F:alpha-galactosidase activity"/>
    <property type="evidence" value="ECO:0007669"/>
    <property type="project" value="UniProtKB-EC"/>
</dbReference>
<dbReference type="GO" id="GO:0005975">
    <property type="term" value="P:carbohydrate metabolic process"/>
    <property type="evidence" value="ECO:0007669"/>
    <property type="project" value="InterPro"/>
</dbReference>
<dbReference type="PANTHER" id="PTHR11452:SF75">
    <property type="entry name" value="ALPHA-GALACTOSIDASE MEL1"/>
    <property type="match status" value="1"/>
</dbReference>
<reference evidence="8 9" key="2">
    <citation type="journal article" date="2009" name="Proc. Natl. Acad. Sci. U.S.A.">
        <title>Characterizing a model human gut microbiota composed of members of its two dominant bacterial phyla.</title>
        <authorList>
            <person name="Mahowald M.A."/>
            <person name="Rey F.E."/>
            <person name="Seedorf H."/>
            <person name="Turnbaugh P.J."/>
            <person name="Fulton R.S."/>
            <person name="Wollam A."/>
            <person name="Shah N."/>
            <person name="Wang C."/>
            <person name="Magrini V."/>
            <person name="Wilson R.K."/>
            <person name="Cantarel B.L."/>
            <person name="Coutinho P.M."/>
            <person name="Henrissat B."/>
            <person name="Crock L.W."/>
            <person name="Russell A."/>
            <person name="Verberkmoes N.C."/>
            <person name="Hettich R.L."/>
            <person name="Gordon J.I."/>
        </authorList>
    </citation>
    <scope>NUCLEOTIDE SEQUENCE [LARGE SCALE GENOMIC DNA]</scope>
    <source>
        <strain evidence="9">ATCC 29148 / DSM 2079 / JCM 5827 / CCUG 10774 / NCTC 10582 / VPI-5482 / E50</strain>
    </source>
</reference>
<dbReference type="InterPro" id="IPR042278">
    <property type="entry name" value="Mfa-like_1_N"/>
</dbReference>
<dbReference type="EMBL" id="AE015928">
    <property type="protein sequence ID" value="AAO75172.1"/>
    <property type="molecule type" value="Genomic_DNA"/>
</dbReference>
<comment type="similarity">
    <text evidence="1 5">Belongs to the glycosyl hydrolase 27 family.</text>
</comment>
<dbReference type="EnsemblBacteria" id="AAO75172">
    <property type="protein sequence ID" value="AAO75172"/>
    <property type="gene ID" value="BT_0065"/>
</dbReference>
<feature type="signal peptide" evidence="6">
    <location>
        <begin position="1"/>
        <end position="26"/>
    </location>
</feature>
<dbReference type="InterPro" id="IPR013780">
    <property type="entry name" value="Glyco_hydro_b"/>
</dbReference>
<dbReference type="CDD" id="cd13120">
    <property type="entry name" value="BF2867_like_N"/>
    <property type="match status" value="1"/>
</dbReference>
<dbReference type="OrthoDB" id="9807519at2"/>
<sequence>MKKISIANAITVLAASAFLIACNAYDQDLSPGGNTVIEAVCPAPALEEPATRTAVDPTAYTSGEIGINWLPADRIGVYSATTANACFTNQSDQETDKTSFAGNLQNGETPLYAYYPYTETAGTAPTAFKGTLPLTQHYSTATRELEGDWKVGTPQGSSASRFTFEHIFAFLKFDINAGGTDVAGERLLSVSLTVPDKQLGGGFTCDLSTRAVTFTPATDASTVTMEWTDTPELSASTFHGYMNVAPVTGIAGTEISIQIKTNLHIITFTETMKADAFKSNTYYTVPLTLSRFKDKWTMEENPDAKEENAAWVTGLQSRLACANTVFAIAGQPFMHKIRVPQSTSQQYHAVVPVKNGVKRVYNLPEGLTWNAGRCLVEGKAPAAGDYVYSVEFTVGGATYKEGIKLHVAVRAADLQSPTPMMGWQTWNVFKDKIGYDILASQLVGMKEKGLIDAGYRYFGVDDCWQVKSENDNGHQIPDASKFPTANGVNGMARMANLIHDYGLKAGIYTDCGTKTCEKYFASYGYEELHAQDYKGWGYDFVKEDWYYDLDMAPVGATPSTFVDGYAGLGSYWNTSEMAQELYTKMGKALNDRGLMLYVCEWGIHDPWKWGAETGATCWRMTYDHRDGWWGKIDSGLFGKKNDGDENANGVGVHNTIVLMRHLWPYVGINRYNDADMICVGIRGSGQSSSDCVYNQAGGLTSTEAETSFAMWCMWSSPILLGFDMTKDMSSADLAHDLALVKNEELIAINQDALGQGAEYIKSADGIDYYQKDLADGDVAIAAVNLSDNSATYTISMADYDALDLSESYSARDLIGQKDAGTLSASSSLTGSLAAHGTFVVRLKKQ</sequence>
<dbReference type="CAZy" id="GH27">
    <property type="family name" value="Glycoside Hydrolase Family 27"/>
</dbReference>
<dbReference type="InterPro" id="IPR013785">
    <property type="entry name" value="Aldolase_TIM"/>
</dbReference>
<evidence type="ECO:0000256" key="6">
    <source>
        <dbReference type="SAM" id="SignalP"/>
    </source>
</evidence>
<feature type="domain" description="Alpha galactosidase C-terminal" evidence="7">
    <location>
        <begin position="764"/>
        <end position="842"/>
    </location>
</feature>
<dbReference type="AlphaFoldDB" id="Q8ABP5"/>
<dbReference type="InParanoid" id="Q8ABP5"/>
<proteinExistence type="inferred from homology"/>
<dbReference type="SUPFAM" id="SSF51445">
    <property type="entry name" value="(Trans)glycosidases"/>
    <property type="match status" value="1"/>
</dbReference>
<dbReference type="PaxDb" id="226186-BT_0065"/>
<dbReference type="Pfam" id="PF17801">
    <property type="entry name" value="Melibiase_C"/>
    <property type="match status" value="1"/>
</dbReference>
<dbReference type="Gene3D" id="2.60.40.1180">
    <property type="entry name" value="Golgi alpha-mannosidase II"/>
    <property type="match status" value="1"/>
</dbReference>
<dbReference type="Gene3D" id="2.60.40.2620">
    <property type="entry name" value="Fimbrillin-like"/>
    <property type="match status" value="1"/>
</dbReference>
<keyword evidence="4 5" id="KW-0326">Glycosidase</keyword>
<dbReference type="Proteomes" id="UP000001414">
    <property type="component" value="Chromosome"/>
</dbReference>
<dbReference type="CDD" id="cd14792">
    <property type="entry name" value="GH27"/>
    <property type="match status" value="1"/>
</dbReference>
<keyword evidence="2 6" id="KW-0732">Signal</keyword>
<dbReference type="PATRIC" id="fig|226186.12.peg.62"/>
<keyword evidence="9" id="KW-1185">Reference proteome</keyword>
<dbReference type="PROSITE" id="PS51257">
    <property type="entry name" value="PROKAR_LIPOPROTEIN"/>
    <property type="match status" value="1"/>
</dbReference>
<accession>Q8ABP5</accession>
<dbReference type="RefSeq" id="WP_009039942.1">
    <property type="nucleotide sequence ID" value="NC_004663.1"/>
</dbReference>
<dbReference type="Pfam" id="PF16499">
    <property type="entry name" value="Melibiase_2"/>
    <property type="match status" value="1"/>
</dbReference>
<dbReference type="GeneID" id="60926028"/>
<organism evidence="8 9">
    <name type="scientific">Bacteroides thetaiotaomicron (strain ATCC 29148 / DSM 2079 / JCM 5827 / CCUG 10774 / NCTC 10582 / VPI-5482 / E50)</name>
    <dbReference type="NCBI Taxonomy" id="226186"/>
    <lineage>
        <taxon>Bacteria</taxon>
        <taxon>Pseudomonadati</taxon>
        <taxon>Bacteroidota</taxon>
        <taxon>Bacteroidia</taxon>
        <taxon>Bacteroidales</taxon>
        <taxon>Bacteroidaceae</taxon>
        <taxon>Bacteroides</taxon>
    </lineage>
</organism>
<protein>
    <recommendedName>
        <fullName evidence="5">Alpha-galactosidase</fullName>
        <ecNumber evidence="5">3.2.1.22</ecNumber>
    </recommendedName>
    <alternativeName>
        <fullName evidence="5">Melibiase</fullName>
    </alternativeName>
</protein>
<name>Q8ABP5_BACTN</name>